<feature type="region of interest" description="Disordered" evidence="1">
    <location>
        <begin position="75"/>
        <end position="107"/>
    </location>
</feature>
<evidence type="ECO:0000313" key="2">
    <source>
        <dbReference type="EMBL" id="VDP88024.1"/>
    </source>
</evidence>
<keyword evidence="3" id="KW-1185">Reference proteome</keyword>
<evidence type="ECO:0000256" key="1">
    <source>
        <dbReference type="SAM" id="MobiDB-lite"/>
    </source>
</evidence>
<sequence>MQSVLTYAFNGLSDPSGAYFVPPENQVRRMSNPSVSWVNPSTSEDWSNPSTNLMVSGRASQDWLPVAPFGPVAPVMSPSSSSSTSSSAHRYGPRAEPPPPPHDGAVSIAVDRGHANLVDLTGPSDRPLKPDFSIPTYPLNHPSGSTCSTQTLASSTCRMPEMDLPSEPCPPCFPSQTVTSDVCFPVHNSTVKFDCDYPPTHSLTANRPVLFTPGISLHSSARAAGSVAHFVPSFSQCNCALAVD</sequence>
<name>A0A183AVT8_9TREM</name>
<protein>
    <submittedName>
        <fullName evidence="2 4">Uncharacterized protein</fullName>
    </submittedName>
</protein>
<dbReference type="WBParaSite" id="ECPE_0001110701-mRNA-1">
    <property type="protein sequence ID" value="ECPE_0001110701-mRNA-1"/>
    <property type="gene ID" value="ECPE_0001110701"/>
</dbReference>
<gene>
    <name evidence="2" type="ORF">ECPE_LOCUS11073</name>
</gene>
<feature type="compositionally biased region" description="Low complexity" evidence="1">
    <location>
        <begin position="77"/>
        <end position="87"/>
    </location>
</feature>
<organism evidence="4">
    <name type="scientific">Echinostoma caproni</name>
    <dbReference type="NCBI Taxonomy" id="27848"/>
    <lineage>
        <taxon>Eukaryota</taxon>
        <taxon>Metazoa</taxon>
        <taxon>Spiralia</taxon>
        <taxon>Lophotrochozoa</taxon>
        <taxon>Platyhelminthes</taxon>
        <taxon>Trematoda</taxon>
        <taxon>Digenea</taxon>
        <taxon>Plagiorchiida</taxon>
        <taxon>Echinostomata</taxon>
        <taxon>Echinostomatoidea</taxon>
        <taxon>Echinostomatidae</taxon>
        <taxon>Echinostoma</taxon>
    </lineage>
</organism>
<evidence type="ECO:0000313" key="3">
    <source>
        <dbReference type="Proteomes" id="UP000272942"/>
    </source>
</evidence>
<dbReference type="AlphaFoldDB" id="A0A183AVT8"/>
<evidence type="ECO:0000313" key="4">
    <source>
        <dbReference type="WBParaSite" id="ECPE_0001110701-mRNA-1"/>
    </source>
</evidence>
<proteinExistence type="predicted"/>
<dbReference type="Proteomes" id="UP000272942">
    <property type="component" value="Unassembled WGS sequence"/>
</dbReference>
<accession>A0A183AVT8</accession>
<reference evidence="2 3" key="2">
    <citation type="submission" date="2018-11" db="EMBL/GenBank/DDBJ databases">
        <authorList>
            <consortium name="Pathogen Informatics"/>
        </authorList>
    </citation>
    <scope>NUCLEOTIDE SEQUENCE [LARGE SCALE GENOMIC DNA]</scope>
    <source>
        <strain evidence="2 3">Egypt</strain>
    </source>
</reference>
<reference evidence="4" key="1">
    <citation type="submission" date="2016-06" db="UniProtKB">
        <authorList>
            <consortium name="WormBaseParasite"/>
        </authorList>
    </citation>
    <scope>IDENTIFICATION</scope>
</reference>
<dbReference type="OrthoDB" id="5778525at2759"/>
<dbReference type="EMBL" id="UZAN01050153">
    <property type="protein sequence ID" value="VDP88024.1"/>
    <property type="molecule type" value="Genomic_DNA"/>
</dbReference>